<name>A0A7X4HH87_9BURK</name>
<protein>
    <recommendedName>
        <fullName evidence="3">Nucleotidyltransferase family protein</fullName>
    </recommendedName>
</protein>
<dbReference type="Proteomes" id="UP000450676">
    <property type="component" value="Unassembled WGS sequence"/>
</dbReference>
<sequence length="378" mass="41854">MSGAALSAPATASAPPGVPLAVLAFRQPALLAGFSEAEWNVLLRQCASANLQPRLYYLLRERGELERIPAPARRHLDWSRTVAERHSQAVRWEVAQIQQALAGLDAPLILLKGAAYALAGLPPASGRLFSDIDILVPREKLDDAEAALMLHGWASTHLDAYDQRYYREWMHELPPMEHVKRRTAIDVHHAILPLTAPVHPDPAQLRASARAIPGQPGLHVLAPPDLVLHSATHLFFDGELEHGLRDLVDLDGLLRHYGGQPGFWDALRAHAARLQLQRPLFYALRYTALLLHTPLPPEAHAAAAEGRPGAPLLRLMDALYRRALLPVHASCGDAYTPAARFALYIRANWLRMPPLLLARHLFHKAFLSPKDKDQAEQP</sequence>
<accession>A0A7X4HH87</accession>
<dbReference type="InterPro" id="IPR039498">
    <property type="entry name" value="NTP_transf_5"/>
</dbReference>
<keyword evidence="2" id="KW-1185">Reference proteome</keyword>
<comment type="caution">
    <text evidence="1">The sequence shown here is derived from an EMBL/GenBank/DDBJ whole genome shotgun (WGS) entry which is preliminary data.</text>
</comment>
<dbReference type="RefSeq" id="WP_161075494.1">
    <property type="nucleotide sequence ID" value="NZ_CP086370.1"/>
</dbReference>
<dbReference type="EMBL" id="WWCU01000060">
    <property type="protein sequence ID" value="MYN11223.1"/>
    <property type="molecule type" value="Genomic_DNA"/>
</dbReference>
<dbReference type="Pfam" id="PF14907">
    <property type="entry name" value="NTP_transf_5"/>
    <property type="match status" value="1"/>
</dbReference>
<dbReference type="AlphaFoldDB" id="A0A7X4HH87"/>
<reference evidence="1 2" key="1">
    <citation type="submission" date="2019-12" db="EMBL/GenBank/DDBJ databases">
        <title>Novel species isolated from a subtropical stream in China.</title>
        <authorList>
            <person name="Lu H."/>
        </authorList>
    </citation>
    <scope>NUCLEOTIDE SEQUENCE [LARGE SCALE GENOMIC DNA]</scope>
    <source>
        <strain evidence="1 2">FT127W</strain>
    </source>
</reference>
<evidence type="ECO:0000313" key="1">
    <source>
        <dbReference type="EMBL" id="MYN11223.1"/>
    </source>
</evidence>
<evidence type="ECO:0008006" key="3">
    <source>
        <dbReference type="Google" id="ProtNLM"/>
    </source>
</evidence>
<proteinExistence type="predicted"/>
<evidence type="ECO:0000313" key="2">
    <source>
        <dbReference type="Proteomes" id="UP000450676"/>
    </source>
</evidence>
<gene>
    <name evidence="1" type="ORF">GTP77_28315</name>
</gene>
<organism evidence="1 2">
    <name type="scientific">Pseudoduganella aquatica</name>
    <dbReference type="NCBI Taxonomy" id="2660641"/>
    <lineage>
        <taxon>Bacteria</taxon>
        <taxon>Pseudomonadati</taxon>
        <taxon>Pseudomonadota</taxon>
        <taxon>Betaproteobacteria</taxon>
        <taxon>Burkholderiales</taxon>
        <taxon>Oxalobacteraceae</taxon>
        <taxon>Telluria group</taxon>
        <taxon>Pseudoduganella</taxon>
    </lineage>
</organism>